<name>A0ACC1C0E1_9ROSI</name>
<dbReference type="Proteomes" id="UP001164250">
    <property type="component" value="Chromosome 2"/>
</dbReference>
<organism evidence="1 2">
    <name type="scientific">Pistacia atlantica</name>
    <dbReference type="NCBI Taxonomy" id="434234"/>
    <lineage>
        <taxon>Eukaryota</taxon>
        <taxon>Viridiplantae</taxon>
        <taxon>Streptophyta</taxon>
        <taxon>Embryophyta</taxon>
        <taxon>Tracheophyta</taxon>
        <taxon>Spermatophyta</taxon>
        <taxon>Magnoliopsida</taxon>
        <taxon>eudicotyledons</taxon>
        <taxon>Gunneridae</taxon>
        <taxon>Pentapetalae</taxon>
        <taxon>rosids</taxon>
        <taxon>malvids</taxon>
        <taxon>Sapindales</taxon>
        <taxon>Anacardiaceae</taxon>
        <taxon>Pistacia</taxon>
    </lineage>
</organism>
<dbReference type="EMBL" id="CM047898">
    <property type="protein sequence ID" value="KAJ0105610.1"/>
    <property type="molecule type" value="Genomic_DNA"/>
</dbReference>
<comment type="caution">
    <text evidence="1">The sequence shown here is derived from an EMBL/GenBank/DDBJ whole genome shotgun (WGS) entry which is preliminary data.</text>
</comment>
<protein>
    <submittedName>
        <fullName evidence="1">Uncharacterized protein</fullName>
    </submittedName>
</protein>
<gene>
    <name evidence="1" type="ORF">Patl1_18295</name>
</gene>
<evidence type="ECO:0000313" key="2">
    <source>
        <dbReference type="Proteomes" id="UP001164250"/>
    </source>
</evidence>
<accession>A0ACC1C0E1</accession>
<reference evidence="2" key="1">
    <citation type="journal article" date="2023" name="G3 (Bethesda)">
        <title>Genome assembly and association tests identify interacting loci associated with vigor, precocity, and sex in interspecific pistachio rootstocks.</title>
        <authorList>
            <person name="Palmer W."/>
            <person name="Jacygrad E."/>
            <person name="Sagayaradj S."/>
            <person name="Cavanaugh K."/>
            <person name="Han R."/>
            <person name="Bertier L."/>
            <person name="Beede B."/>
            <person name="Kafkas S."/>
            <person name="Golino D."/>
            <person name="Preece J."/>
            <person name="Michelmore R."/>
        </authorList>
    </citation>
    <scope>NUCLEOTIDE SEQUENCE [LARGE SCALE GENOMIC DNA]</scope>
</reference>
<evidence type="ECO:0000313" key="1">
    <source>
        <dbReference type="EMBL" id="KAJ0105610.1"/>
    </source>
</evidence>
<proteinExistence type="predicted"/>
<keyword evidence="2" id="KW-1185">Reference proteome</keyword>
<sequence>MSFAHQIKRPHCSLSLSLKLLFVLLRLILRFFFFEKMAQERGSVIVVTVVLSLILLQYCEFCEAATQVVGGPGGWTFNVNKWPKGKTFKAGDILGGYRNCKTSRGAKAFKTGKDRIKLARGPNYFICSIQGHCQSGMKIAITAN</sequence>